<dbReference type="EMBL" id="CP114589">
    <property type="protein sequence ID" value="WBA10536.1"/>
    <property type="molecule type" value="Genomic_DNA"/>
</dbReference>
<dbReference type="GO" id="GO:0003677">
    <property type="term" value="F:DNA binding"/>
    <property type="evidence" value="ECO:0007669"/>
    <property type="project" value="UniProtKB-KW"/>
</dbReference>
<dbReference type="SMART" id="SM01134">
    <property type="entry name" value="DeoRC"/>
    <property type="match status" value="1"/>
</dbReference>
<dbReference type="InterPro" id="IPR050313">
    <property type="entry name" value="Carb_Metab_HTH_regulators"/>
</dbReference>
<dbReference type="Pfam" id="PF08220">
    <property type="entry name" value="HTH_DeoR"/>
    <property type="match status" value="1"/>
</dbReference>
<evidence type="ECO:0000256" key="2">
    <source>
        <dbReference type="ARBA" id="ARBA00023125"/>
    </source>
</evidence>
<keyword evidence="1" id="KW-0805">Transcription regulation</keyword>
<dbReference type="InterPro" id="IPR001034">
    <property type="entry name" value="DeoR_HTH"/>
</dbReference>
<dbReference type="Gene3D" id="3.40.50.1360">
    <property type="match status" value="1"/>
</dbReference>
<dbReference type="Gene3D" id="1.10.10.10">
    <property type="entry name" value="Winged helix-like DNA-binding domain superfamily/Winged helix DNA-binding domain"/>
    <property type="match status" value="1"/>
</dbReference>
<dbReference type="GO" id="GO:0003700">
    <property type="term" value="F:DNA-binding transcription factor activity"/>
    <property type="evidence" value="ECO:0007669"/>
    <property type="project" value="InterPro"/>
</dbReference>
<evidence type="ECO:0000256" key="3">
    <source>
        <dbReference type="ARBA" id="ARBA00023163"/>
    </source>
</evidence>
<dbReference type="SUPFAM" id="SSF46785">
    <property type="entry name" value="Winged helix' DNA-binding domain"/>
    <property type="match status" value="1"/>
</dbReference>
<keyword evidence="2 5" id="KW-0238">DNA-binding</keyword>
<dbReference type="PROSITE" id="PS51000">
    <property type="entry name" value="HTH_DEOR_2"/>
    <property type="match status" value="1"/>
</dbReference>
<accession>A0AA47KP36</accession>
<feature type="domain" description="HTH deoR-type" evidence="4">
    <location>
        <begin position="3"/>
        <end position="58"/>
    </location>
</feature>
<evidence type="ECO:0000313" key="6">
    <source>
        <dbReference type="Proteomes" id="UP001164748"/>
    </source>
</evidence>
<reference evidence="5" key="1">
    <citation type="submission" date="2022-09" db="EMBL/GenBank/DDBJ databases">
        <authorList>
            <person name="Li Z.-J."/>
        </authorList>
    </citation>
    <scope>NUCLEOTIDE SEQUENCE</scope>
    <source>
        <strain evidence="5">TGB11</strain>
        <plasmid evidence="5">unnamed</plasmid>
    </source>
</reference>
<dbReference type="InterPro" id="IPR014036">
    <property type="entry name" value="DeoR-like_C"/>
</dbReference>
<dbReference type="AlphaFoldDB" id="A0AA47KP36"/>
<name>A0AA47KP36_9GAMM</name>
<dbReference type="PANTHER" id="PTHR30363:SF58">
    <property type="entry name" value="REGULATORY PROTEIN, DEOR FAMILY"/>
    <property type="match status" value="1"/>
</dbReference>
<dbReference type="PRINTS" id="PR00037">
    <property type="entry name" value="HTHLACR"/>
</dbReference>
<dbReference type="InterPro" id="IPR011991">
    <property type="entry name" value="ArsR-like_HTH"/>
</dbReference>
<protein>
    <submittedName>
        <fullName evidence="5">DeoR/GlpR family DNA-binding transcription regulator</fullName>
    </submittedName>
</protein>
<evidence type="ECO:0000256" key="1">
    <source>
        <dbReference type="ARBA" id="ARBA00023015"/>
    </source>
</evidence>
<evidence type="ECO:0000259" key="4">
    <source>
        <dbReference type="PROSITE" id="PS51000"/>
    </source>
</evidence>
<dbReference type="Pfam" id="PF00455">
    <property type="entry name" value="DeoRC"/>
    <property type="match status" value="1"/>
</dbReference>
<dbReference type="InterPro" id="IPR018356">
    <property type="entry name" value="Tscrpt_reg_HTH_DeoR_CS"/>
</dbReference>
<dbReference type="InterPro" id="IPR037171">
    <property type="entry name" value="NagB/RpiA_transferase-like"/>
</dbReference>
<dbReference type="SMART" id="SM00420">
    <property type="entry name" value="HTH_DEOR"/>
    <property type="match status" value="1"/>
</dbReference>
<geneLocation type="plasmid" evidence="5 6">
    <name>unnamed</name>
</geneLocation>
<gene>
    <name evidence="5" type="ORF">N8M53_14285</name>
</gene>
<proteinExistence type="predicted"/>
<dbReference type="RefSeq" id="WP_269580534.1">
    <property type="nucleotide sequence ID" value="NZ_CP114589.1"/>
</dbReference>
<dbReference type="CDD" id="cd00090">
    <property type="entry name" value="HTH_ARSR"/>
    <property type="match status" value="1"/>
</dbReference>
<dbReference type="PANTHER" id="PTHR30363">
    <property type="entry name" value="HTH-TYPE TRANSCRIPTIONAL REGULATOR SRLR-RELATED"/>
    <property type="match status" value="1"/>
</dbReference>
<dbReference type="SUPFAM" id="SSF100950">
    <property type="entry name" value="NagB/RpiA/CoA transferase-like"/>
    <property type="match status" value="1"/>
</dbReference>
<keyword evidence="5" id="KW-0614">Plasmid</keyword>
<dbReference type="PROSITE" id="PS00894">
    <property type="entry name" value="HTH_DEOR_1"/>
    <property type="match status" value="1"/>
</dbReference>
<dbReference type="InterPro" id="IPR036390">
    <property type="entry name" value="WH_DNA-bd_sf"/>
</dbReference>
<evidence type="ECO:0000313" key="5">
    <source>
        <dbReference type="EMBL" id="WBA10536.1"/>
    </source>
</evidence>
<organism evidence="5 6">
    <name type="scientific">Salinivibrio kushneri</name>
    <dbReference type="NCBI Taxonomy" id="1908198"/>
    <lineage>
        <taxon>Bacteria</taxon>
        <taxon>Pseudomonadati</taxon>
        <taxon>Pseudomonadota</taxon>
        <taxon>Gammaproteobacteria</taxon>
        <taxon>Vibrionales</taxon>
        <taxon>Vibrionaceae</taxon>
        <taxon>Salinivibrio</taxon>
    </lineage>
</organism>
<keyword evidence="3" id="KW-0804">Transcription</keyword>
<dbReference type="InterPro" id="IPR036388">
    <property type="entry name" value="WH-like_DNA-bd_sf"/>
</dbReference>
<sequence length="260" mass="28671">MIPAARHRFILDLLSKHQVLSINELAEKLDVSSMTIRRDIKKLEDKEEVSSVSGGVQLNNNLHNEPSYEIKSTLNSDRKGSIGIAASKFIPKNTSVYLDAGTTSLEIAKQISHRNDLVIITNDFVIASYFSRNSECEIYHTGGRIDKDNQSCVGNKVADFLSGINIDIAFISTSSWSLKGISTPSEQKVVVKQAVSKAAKTNILISDSSKYGRVATFHAIDIESFHTIVTDNAFPNNAVNELEKKGIKVVKDNVEFINKT</sequence>
<dbReference type="Proteomes" id="UP001164748">
    <property type="component" value="Plasmid unnamed"/>
</dbReference>